<evidence type="ECO:0000313" key="3">
    <source>
        <dbReference type="Proteomes" id="UP000186469"/>
    </source>
</evidence>
<dbReference type="RefSeq" id="WP_072697829.1">
    <property type="nucleotide sequence ID" value="NZ_FRDI01000014.1"/>
</dbReference>
<name>A0A1M7TKB4_9BACT</name>
<dbReference type="PROSITE" id="PS51257">
    <property type="entry name" value="PROKAR_LIPOPROTEIN"/>
    <property type="match status" value="1"/>
</dbReference>
<feature type="signal peptide" evidence="1">
    <location>
        <begin position="1"/>
        <end position="22"/>
    </location>
</feature>
<protein>
    <submittedName>
        <fullName evidence="2">Uncharacterized protein</fullName>
    </submittedName>
</protein>
<sequence>MFLKSGKYVVILSLFLFLQACSGRNLVPAQGNFNSGTEPSVATSSEFGTVIRVGQAEVLDPLVPRSGIIGATTNLIFGRAGTIPSDGIELTVQMDSGELVTVMQYNDEYFEENDRVRVVYNPDGSARALH</sequence>
<evidence type="ECO:0000313" key="2">
    <source>
        <dbReference type="EMBL" id="SHN71167.1"/>
    </source>
</evidence>
<accession>A0A1M7TKB4</accession>
<organism evidence="2 3">
    <name type="scientific">Desulfovibrio litoralis DSM 11393</name>
    <dbReference type="NCBI Taxonomy" id="1121455"/>
    <lineage>
        <taxon>Bacteria</taxon>
        <taxon>Pseudomonadati</taxon>
        <taxon>Thermodesulfobacteriota</taxon>
        <taxon>Desulfovibrionia</taxon>
        <taxon>Desulfovibrionales</taxon>
        <taxon>Desulfovibrionaceae</taxon>
        <taxon>Desulfovibrio</taxon>
    </lineage>
</organism>
<keyword evidence="1" id="KW-0732">Signal</keyword>
<dbReference type="Proteomes" id="UP000186469">
    <property type="component" value="Unassembled WGS sequence"/>
</dbReference>
<keyword evidence="3" id="KW-1185">Reference proteome</keyword>
<feature type="chain" id="PRO_5012884498" evidence="1">
    <location>
        <begin position="23"/>
        <end position="130"/>
    </location>
</feature>
<proteinExistence type="predicted"/>
<dbReference type="AlphaFoldDB" id="A0A1M7TKB4"/>
<evidence type="ECO:0000256" key="1">
    <source>
        <dbReference type="SAM" id="SignalP"/>
    </source>
</evidence>
<gene>
    <name evidence="2" type="ORF">SAMN02745728_02155</name>
</gene>
<dbReference type="EMBL" id="FRDI01000014">
    <property type="protein sequence ID" value="SHN71167.1"/>
    <property type="molecule type" value="Genomic_DNA"/>
</dbReference>
<dbReference type="OrthoDB" id="5298161at2"/>
<dbReference type="STRING" id="1121455.SAMN02745728_02155"/>
<reference evidence="2 3" key="1">
    <citation type="submission" date="2016-12" db="EMBL/GenBank/DDBJ databases">
        <authorList>
            <person name="Song W.-J."/>
            <person name="Kurnit D.M."/>
        </authorList>
    </citation>
    <scope>NUCLEOTIDE SEQUENCE [LARGE SCALE GENOMIC DNA]</scope>
    <source>
        <strain evidence="2 3">DSM 11393</strain>
    </source>
</reference>